<protein>
    <recommendedName>
        <fullName evidence="1">Bdellovibrio beta-sandwich domain-containing protein</fullName>
    </recommendedName>
</protein>
<dbReference type="InterPro" id="IPR041016">
    <property type="entry name" value="BD_b_sandwich"/>
</dbReference>
<dbReference type="PATRIC" id="fig|1069642.3.peg.2608"/>
<name>K7YR02_BDEBC</name>
<dbReference type="EMBL" id="CP002930">
    <property type="protein sequence ID" value="AFY02316.1"/>
    <property type="molecule type" value="Genomic_DNA"/>
</dbReference>
<dbReference type="AlphaFoldDB" id="K7YR02"/>
<gene>
    <name evidence="2" type="ORF">Bdt_2634</name>
</gene>
<dbReference type="Proteomes" id="UP000010074">
    <property type="component" value="Chromosome"/>
</dbReference>
<accession>K7YR02</accession>
<evidence type="ECO:0000259" key="1">
    <source>
        <dbReference type="Pfam" id="PF18820"/>
    </source>
</evidence>
<evidence type="ECO:0000313" key="3">
    <source>
        <dbReference type="Proteomes" id="UP000010074"/>
    </source>
</evidence>
<organism evidence="2 3">
    <name type="scientific">Bdellovibrio bacteriovorus str. Tiberius</name>
    <dbReference type="NCBI Taxonomy" id="1069642"/>
    <lineage>
        <taxon>Bacteria</taxon>
        <taxon>Pseudomonadati</taxon>
        <taxon>Bdellovibrionota</taxon>
        <taxon>Bdellovibrionia</taxon>
        <taxon>Bdellovibrionales</taxon>
        <taxon>Pseudobdellovibrionaceae</taxon>
        <taxon>Bdellovibrio</taxon>
    </lineage>
</organism>
<sequence>MRFYGVSRRSGGEWLRVAFNYASYVDYVRVNPYFNGVQLHETYAITQSGRRIQLRQLSYTGTFYYSLTSEYLTAGERITAIDIRAESMGGNSDLNVTVTSSYGAPSIYPIRY</sequence>
<evidence type="ECO:0000313" key="2">
    <source>
        <dbReference type="EMBL" id="AFY02316.1"/>
    </source>
</evidence>
<reference evidence="2 3" key="1">
    <citation type="journal article" date="2012" name="BMC Genomics">
        <title>Genome analysis of a simultaneously predatory and prey-independent, novel Bdellovibrio bacteriovorus from the River Tiber, supports in silico predictions of both ancient and recent lateral gene transfer from diverse bacteria.</title>
        <authorList>
            <person name="Hobley L."/>
            <person name="Lerner T.R."/>
            <person name="Williams L.E."/>
            <person name="Lambert C."/>
            <person name="Till R."/>
            <person name="Milner D.S."/>
            <person name="Basford S.M."/>
            <person name="Capeness M.J."/>
            <person name="Fenton A.K."/>
            <person name="Atterbury R.J."/>
            <person name="Harris M.A."/>
            <person name="Sockett R.E."/>
        </authorList>
    </citation>
    <scope>NUCLEOTIDE SEQUENCE [LARGE SCALE GENOMIC DNA]</scope>
    <source>
        <strain evidence="2 3">Tiberius</strain>
    </source>
</reference>
<dbReference type="HOGENOM" id="CLU_2140962_0_0_7"/>
<dbReference type="Pfam" id="PF18820">
    <property type="entry name" value="BD_b_sandwich"/>
    <property type="match status" value="1"/>
</dbReference>
<dbReference type="KEGG" id="bbat:Bdt_2634"/>
<proteinExistence type="predicted"/>
<feature type="domain" description="Bdellovibrio beta-sandwich" evidence="1">
    <location>
        <begin position="4"/>
        <end position="106"/>
    </location>
</feature>